<evidence type="ECO:0000313" key="1">
    <source>
        <dbReference type="EMBL" id="KFM63319.1"/>
    </source>
</evidence>
<proteinExistence type="predicted"/>
<evidence type="ECO:0000313" key="2">
    <source>
        <dbReference type="Proteomes" id="UP000054359"/>
    </source>
</evidence>
<keyword evidence="2" id="KW-1185">Reference proteome</keyword>
<feature type="non-terminal residue" evidence="1">
    <location>
        <position position="52"/>
    </location>
</feature>
<dbReference type="EMBL" id="KK114785">
    <property type="protein sequence ID" value="KFM63319.1"/>
    <property type="molecule type" value="Genomic_DNA"/>
</dbReference>
<organism evidence="1 2">
    <name type="scientific">Stegodyphus mimosarum</name>
    <name type="common">African social velvet spider</name>
    <dbReference type="NCBI Taxonomy" id="407821"/>
    <lineage>
        <taxon>Eukaryota</taxon>
        <taxon>Metazoa</taxon>
        <taxon>Ecdysozoa</taxon>
        <taxon>Arthropoda</taxon>
        <taxon>Chelicerata</taxon>
        <taxon>Arachnida</taxon>
        <taxon>Araneae</taxon>
        <taxon>Araneomorphae</taxon>
        <taxon>Entelegynae</taxon>
        <taxon>Eresoidea</taxon>
        <taxon>Eresidae</taxon>
        <taxon>Stegodyphus</taxon>
    </lineage>
</organism>
<dbReference type="Proteomes" id="UP000054359">
    <property type="component" value="Unassembled WGS sequence"/>
</dbReference>
<name>A0A087TDY0_STEMI</name>
<protein>
    <submittedName>
        <fullName evidence="1">Uncharacterized protein</fullName>
    </submittedName>
</protein>
<dbReference type="AlphaFoldDB" id="A0A087TDY0"/>
<accession>A0A087TDY0</accession>
<reference evidence="1 2" key="1">
    <citation type="submission" date="2013-11" db="EMBL/GenBank/DDBJ databases">
        <title>Genome sequencing of Stegodyphus mimosarum.</title>
        <authorList>
            <person name="Bechsgaard J."/>
        </authorList>
    </citation>
    <scope>NUCLEOTIDE SEQUENCE [LARGE SCALE GENOMIC DNA]</scope>
</reference>
<sequence length="52" mass="6352">MCVCYQSSKIYFHYCLFIIIGGKSLQKSHLSDLGVTWWQSFQRPFWNFYRHT</sequence>
<gene>
    <name evidence="1" type="ORF">X975_03922</name>
</gene>